<organism evidence="1 2">
    <name type="scientific">Paramarasmius palmivorus</name>
    <dbReference type="NCBI Taxonomy" id="297713"/>
    <lineage>
        <taxon>Eukaryota</taxon>
        <taxon>Fungi</taxon>
        <taxon>Dikarya</taxon>
        <taxon>Basidiomycota</taxon>
        <taxon>Agaricomycotina</taxon>
        <taxon>Agaricomycetes</taxon>
        <taxon>Agaricomycetidae</taxon>
        <taxon>Agaricales</taxon>
        <taxon>Marasmiineae</taxon>
        <taxon>Marasmiaceae</taxon>
        <taxon>Paramarasmius</taxon>
    </lineage>
</organism>
<proteinExistence type="predicted"/>
<protein>
    <submittedName>
        <fullName evidence="1">Uncharacterized protein</fullName>
    </submittedName>
</protein>
<evidence type="ECO:0000313" key="2">
    <source>
        <dbReference type="Proteomes" id="UP001383192"/>
    </source>
</evidence>
<dbReference type="Proteomes" id="UP001383192">
    <property type="component" value="Unassembled WGS sequence"/>
</dbReference>
<evidence type="ECO:0000313" key="1">
    <source>
        <dbReference type="EMBL" id="KAK7047177.1"/>
    </source>
</evidence>
<reference evidence="1 2" key="1">
    <citation type="submission" date="2024-01" db="EMBL/GenBank/DDBJ databases">
        <title>A draft genome for a cacao thread blight-causing isolate of Paramarasmius palmivorus.</title>
        <authorList>
            <person name="Baruah I.K."/>
            <person name="Bukari Y."/>
            <person name="Amoako-Attah I."/>
            <person name="Meinhardt L.W."/>
            <person name="Bailey B.A."/>
            <person name="Cohen S.P."/>
        </authorList>
    </citation>
    <scope>NUCLEOTIDE SEQUENCE [LARGE SCALE GENOMIC DNA]</scope>
    <source>
        <strain evidence="1 2">GH-12</strain>
    </source>
</reference>
<gene>
    <name evidence="1" type="ORF">VNI00_006843</name>
</gene>
<keyword evidence="2" id="KW-1185">Reference proteome</keyword>
<name>A0AAW0D879_9AGAR</name>
<dbReference type="AlphaFoldDB" id="A0AAW0D879"/>
<comment type="caution">
    <text evidence="1">The sequence shown here is derived from an EMBL/GenBank/DDBJ whole genome shotgun (WGS) entry which is preliminary data.</text>
</comment>
<dbReference type="EMBL" id="JAYKXP010000021">
    <property type="protein sequence ID" value="KAK7047177.1"/>
    <property type="molecule type" value="Genomic_DNA"/>
</dbReference>
<accession>A0AAW0D879</accession>
<sequence>MTDTSKQSDMEKAAVQRAGEISVRIREAIRKALPTPAEQFFTVMIPGKDYEVPEDANELLPTRIELAQARLCDDMPALGPVQLGPTGRSVARSYATAISKLIPAGTTIGIDEGSNGVLSEDQKRYKQAMTILSSEVPGKDGHTLVELYTAKQKAYTAAVSAKTRAFDEAMKIAQNDPANNTPTKIRAAYDRWVQENARAYRNSVQAAYMDWVIMGKKEEVEYWFSIVDQDSALARVEQSKETMRWAVVQDSDGSGEYQKVFLEPRDWANKCQKKAASGSNQTRTIEWYSWEITRLEKQNQMLSVFKESAKSRGEKKVEKVEEGPAKTALDDAMKEAIAAEQDLRSTPAVSLQKQLRRTNGTQKKVQGKPLLHRHTTAQGNLKTARENFDKVKLDNLCLGSKEAQNNMFKEMADDDKGMINSQIVANNKLIVDYVDARKLLLDNQAKGAEGNAVIQQLSNDMGIPRALPDPAADRTKKSDEDFFTPISLEISSSSETKEDKQSASSLSFNAAASYNAGFWSASASVSHSQSKAHAEAMSELANASVKVSFECMRVDINRPWLRGELFYDEDLVLGPATPALSPGFEVLGNLLETNKCDQYPLFPMYPTGFLVGCNVVLEISGSTSKLQTMFNTSSSSTAASLSVNYGPFSCSASGSYSKSSTESSSKCEATASGCRITVKSPQIIGWISQMVPPLPRPEKKAPSPEYKA</sequence>